<dbReference type="Proteomes" id="UP000007590">
    <property type="component" value="Chromosome"/>
</dbReference>
<evidence type="ECO:0000256" key="2">
    <source>
        <dbReference type="ARBA" id="ARBA00006275"/>
    </source>
</evidence>
<dbReference type="Gene3D" id="1.25.40.390">
    <property type="match status" value="1"/>
</dbReference>
<dbReference type="HOGENOM" id="CLU_015553_0_0_10"/>
<dbReference type="GO" id="GO:0009279">
    <property type="term" value="C:cell outer membrane"/>
    <property type="evidence" value="ECO:0007669"/>
    <property type="project" value="UniProtKB-SubCell"/>
</dbReference>
<evidence type="ECO:0000256" key="5">
    <source>
        <dbReference type="ARBA" id="ARBA00023237"/>
    </source>
</evidence>
<protein>
    <submittedName>
        <fullName evidence="8">RagB/SusD family protein</fullName>
    </submittedName>
</protein>
<dbReference type="KEGG" id="scn:Solca_2704"/>
<proteinExistence type="inferred from homology"/>
<name>H8KRV0_SOLCM</name>
<evidence type="ECO:0000259" key="7">
    <source>
        <dbReference type="Pfam" id="PF14322"/>
    </source>
</evidence>
<evidence type="ECO:0000259" key="6">
    <source>
        <dbReference type="Pfam" id="PF07980"/>
    </source>
</evidence>
<keyword evidence="9" id="KW-1185">Reference proteome</keyword>
<dbReference type="InterPro" id="IPR011990">
    <property type="entry name" value="TPR-like_helical_dom_sf"/>
</dbReference>
<reference evidence="8" key="1">
    <citation type="submission" date="2012-02" db="EMBL/GenBank/DDBJ databases">
        <title>The complete genome of Solitalea canadensis DSM 3403.</title>
        <authorList>
            <consortium name="US DOE Joint Genome Institute (JGI-PGF)"/>
            <person name="Lucas S."/>
            <person name="Copeland A."/>
            <person name="Lapidus A."/>
            <person name="Glavina del Rio T."/>
            <person name="Dalin E."/>
            <person name="Tice H."/>
            <person name="Bruce D."/>
            <person name="Goodwin L."/>
            <person name="Pitluck S."/>
            <person name="Peters L."/>
            <person name="Ovchinnikova G."/>
            <person name="Lu M."/>
            <person name="Kyrpides N."/>
            <person name="Mavromatis K."/>
            <person name="Ivanova N."/>
            <person name="Brettin T."/>
            <person name="Detter J.C."/>
            <person name="Han C."/>
            <person name="Larimer F."/>
            <person name="Land M."/>
            <person name="Hauser L."/>
            <person name="Markowitz V."/>
            <person name="Cheng J.-F."/>
            <person name="Hugenholtz P."/>
            <person name="Woyke T."/>
            <person name="Wu D."/>
            <person name="Spring S."/>
            <person name="Schroeder M."/>
            <person name="Kopitz M."/>
            <person name="Brambilla E."/>
            <person name="Klenk H.-P."/>
            <person name="Eisen J.A."/>
        </authorList>
    </citation>
    <scope>NUCLEOTIDE SEQUENCE</scope>
    <source>
        <strain evidence="8">DSM 3403</strain>
    </source>
</reference>
<evidence type="ECO:0000313" key="9">
    <source>
        <dbReference type="Proteomes" id="UP000007590"/>
    </source>
</evidence>
<comment type="subcellular location">
    <subcellularLocation>
        <location evidence="1">Cell outer membrane</location>
    </subcellularLocation>
</comment>
<organism evidence="8 9">
    <name type="scientific">Solitalea canadensis (strain ATCC 29591 / DSM 3403 / JCM 21819 / LMG 8368 / NBRC 15130 / NCIMB 12057 / USAM 9D)</name>
    <name type="common">Flexibacter canadensis</name>
    <dbReference type="NCBI Taxonomy" id="929556"/>
    <lineage>
        <taxon>Bacteria</taxon>
        <taxon>Pseudomonadati</taxon>
        <taxon>Bacteroidota</taxon>
        <taxon>Sphingobacteriia</taxon>
        <taxon>Sphingobacteriales</taxon>
        <taxon>Sphingobacteriaceae</taxon>
        <taxon>Solitalea</taxon>
    </lineage>
</organism>
<dbReference type="InterPro" id="IPR012944">
    <property type="entry name" value="SusD_RagB_dom"/>
</dbReference>
<dbReference type="STRING" id="929556.Solca_2704"/>
<keyword evidence="5" id="KW-0998">Cell outer membrane</keyword>
<sequence>MKRYITGLIAVGLLMSSCQNYLDRESITDYPAGAEEGFYKSEAAIKQGTTGAYQLVGCQISGTLVPQYVFFDHYTPMGIERTENSSLGAGGGLNPDNGTVLTVWSNCYKAIARCNSVLDGSEPYTSTLTAKAKQYVAEVRVLRAFMYGNLVSLYGDVPLFKKAAGNDDLKVSRTPQKEVIDFILSELESASSDLAWKSTEWGRVDRAVAQGLRARYALLAGSLNIGEKSSDYLKIARDAAKSVIDNGGRTLNPNFDALFTRAGQASAASRSENMFEVMFSDQGSKNMHYISYGECSRNYGQSGRFPTQLLVDTYECKDGKRIDESPLYNPKKPFENRDPRLKATVWAHGDTVIGNGGSRVKFIADIYRANTPFYNYTTNTWASKANADINSAAAWTSMANSGVGFLWKKYNNWDDEVIHQATYNWVLMRYSEVLLTYAEAKTELGELDGTLYDAINTVRRRVKMPDVATEVIGNADKTRQLVRRERKVELAREGLHLFDMRRWKTGDIENDSPTYGYPDVTRNNGAIVYDASGNPVGGGYDNATADMVPSFKKSARHDLNDIADYSAYGSKLRVRDRSRFWDNKFYLWPIPQAERNLNPNLTQNGY</sequence>
<keyword evidence="4" id="KW-0472">Membrane</keyword>
<evidence type="ECO:0000256" key="1">
    <source>
        <dbReference type="ARBA" id="ARBA00004442"/>
    </source>
</evidence>
<gene>
    <name evidence="8" type="ordered locus">Solca_2704</name>
</gene>
<dbReference type="OrthoDB" id="5694214at2"/>
<keyword evidence="3" id="KW-0732">Signal</keyword>
<dbReference type="EMBL" id="CP003349">
    <property type="protein sequence ID" value="AFD07738.1"/>
    <property type="molecule type" value="Genomic_DNA"/>
</dbReference>
<accession>H8KRV0</accession>
<dbReference type="SUPFAM" id="SSF48452">
    <property type="entry name" value="TPR-like"/>
    <property type="match status" value="1"/>
</dbReference>
<feature type="domain" description="RagB/SusD" evidence="6">
    <location>
        <begin position="272"/>
        <end position="604"/>
    </location>
</feature>
<evidence type="ECO:0000313" key="8">
    <source>
        <dbReference type="EMBL" id="AFD07738.1"/>
    </source>
</evidence>
<feature type="domain" description="SusD-like N-terminal" evidence="7">
    <location>
        <begin position="21"/>
        <end position="198"/>
    </location>
</feature>
<comment type="similarity">
    <text evidence="2">Belongs to the SusD family.</text>
</comment>
<dbReference type="RefSeq" id="WP_014680965.1">
    <property type="nucleotide sequence ID" value="NC_017770.1"/>
</dbReference>
<dbReference type="eggNOG" id="COG1435">
    <property type="taxonomic scope" value="Bacteria"/>
</dbReference>
<evidence type="ECO:0000256" key="4">
    <source>
        <dbReference type="ARBA" id="ARBA00023136"/>
    </source>
</evidence>
<dbReference type="Pfam" id="PF07980">
    <property type="entry name" value="SusD_RagB"/>
    <property type="match status" value="1"/>
</dbReference>
<evidence type="ECO:0000256" key="3">
    <source>
        <dbReference type="ARBA" id="ARBA00022729"/>
    </source>
</evidence>
<dbReference type="InterPro" id="IPR033985">
    <property type="entry name" value="SusD-like_N"/>
</dbReference>
<dbReference type="PROSITE" id="PS51257">
    <property type="entry name" value="PROKAR_LIPOPROTEIN"/>
    <property type="match status" value="1"/>
</dbReference>
<dbReference type="AlphaFoldDB" id="H8KRV0"/>
<dbReference type="Pfam" id="PF14322">
    <property type="entry name" value="SusD-like_3"/>
    <property type="match status" value="1"/>
</dbReference>